<dbReference type="GO" id="GO:0047617">
    <property type="term" value="F:fatty acyl-CoA hydrolase activity"/>
    <property type="evidence" value="ECO:0007669"/>
    <property type="project" value="InterPro"/>
</dbReference>
<dbReference type="SUPFAM" id="SSF54637">
    <property type="entry name" value="Thioesterase/thiol ester dehydrase-isomerase"/>
    <property type="match status" value="1"/>
</dbReference>
<evidence type="ECO:0000256" key="2">
    <source>
        <dbReference type="ARBA" id="ARBA00022801"/>
    </source>
</evidence>
<reference evidence="4 5" key="1">
    <citation type="submission" date="2019-01" db="EMBL/GenBank/DDBJ databases">
        <title>Genomic insights into a novel species Rhodoferax sp.</title>
        <authorList>
            <person name="Jin L."/>
        </authorList>
    </citation>
    <scope>NUCLEOTIDE SEQUENCE [LARGE SCALE GENOMIC DNA]</scope>
    <source>
        <strain evidence="4 5">CHu59-6-5</strain>
    </source>
</reference>
<organism evidence="4 5">
    <name type="scientific">Rhodoferax sediminis</name>
    <dbReference type="NCBI Taxonomy" id="2509614"/>
    <lineage>
        <taxon>Bacteria</taxon>
        <taxon>Pseudomonadati</taxon>
        <taxon>Pseudomonadota</taxon>
        <taxon>Betaproteobacteria</taxon>
        <taxon>Burkholderiales</taxon>
        <taxon>Comamonadaceae</taxon>
        <taxon>Rhodoferax</taxon>
    </lineage>
</organism>
<dbReference type="PANTHER" id="PTHR21660">
    <property type="entry name" value="THIOESTERASE SUPERFAMILY MEMBER-RELATED"/>
    <property type="match status" value="1"/>
</dbReference>
<accession>A0A515DC26</accession>
<gene>
    <name evidence="4" type="ORF">EUB48_12255</name>
</gene>
<dbReference type="RefSeq" id="WP_142819385.1">
    <property type="nucleotide sequence ID" value="NZ_CP035503.1"/>
</dbReference>
<sequence>MHPNLLFPVVISTPNPADIPEGFHPVSIGGPFMAHNGPLFAKWSGDRVLLGFRVAPQHTNPLNICHGGMLASFADMLMPCAAIYQMQGERRFLPTISLNIDYLGASPLGAWVQGQADVLRTTRNMLFAQGLVTADGAPVLRVSGIFKMGPLLGDGADRDPFKLRPQP</sequence>
<dbReference type="NCBIfam" id="TIGR00369">
    <property type="entry name" value="unchar_dom_1"/>
    <property type="match status" value="1"/>
</dbReference>
<evidence type="ECO:0000313" key="5">
    <source>
        <dbReference type="Proteomes" id="UP000316798"/>
    </source>
</evidence>
<name>A0A515DC26_9BURK</name>
<feature type="domain" description="Thioesterase" evidence="3">
    <location>
        <begin position="63"/>
        <end position="135"/>
    </location>
</feature>
<dbReference type="CDD" id="cd03443">
    <property type="entry name" value="PaaI_thioesterase"/>
    <property type="match status" value="1"/>
</dbReference>
<dbReference type="Pfam" id="PF03061">
    <property type="entry name" value="4HBT"/>
    <property type="match status" value="1"/>
</dbReference>
<keyword evidence="5" id="KW-1185">Reference proteome</keyword>
<keyword evidence="2" id="KW-0378">Hydrolase</keyword>
<dbReference type="InterPro" id="IPR029069">
    <property type="entry name" value="HotDog_dom_sf"/>
</dbReference>
<dbReference type="Proteomes" id="UP000316798">
    <property type="component" value="Chromosome"/>
</dbReference>
<dbReference type="OrthoDB" id="7060041at2"/>
<dbReference type="PANTHER" id="PTHR21660:SF1">
    <property type="entry name" value="ACYL-COENZYME A THIOESTERASE 13"/>
    <property type="match status" value="1"/>
</dbReference>
<dbReference type="InterPro" id="IPR003736">
    <property type="entry name" value="PAAI_dom"/>
</dbReference>
<evidence type="ECO:0000256" key="1">
    <source>
        <dbReference type="ARBA" id="ARBA00008324"/>
    </source>
</evidence>
<dbReference type="InterPro" id="IPR039298">
    <property type="entry name" value="ACOT13"/>
</dbReference>
<dbReference type="InterPro" id="IPR006683">
    <property type="entry name" value="Thioestr_dom"/>
</dbReference>
<proteinExistence type="inferred from homology"/>
<comment type="similarity">
    <text evidence="1">Belongs to the thioesterase PaaI family.</text>
</comment>
<protein>
    <submittedName>
        <fullName evidence="4">PaaI family thioesterase</fullName>
    </submittedName>
</protein>
<dbReference type="AlphaFoldDB" id="A0A515DC26"/>
<evidence type="ECO:0000313" key="4">
    <source>
        <dbReference type="EMBL" id="QDL37962.1"/>
    </source>
</evidence>
<evidence type="ECO:0000259" key="3">
    <source>
        <dbReference type="Pfam" id="PF03061"/>
    </source>
</evidence>
<dbReference type="Gene3D" id="3.10.129.10">
    <property type="entry name" value="Hotdog Thioesterase"/>
    <property type="match status" value="1"/>
</dbReference>
<dbReference type="KEGG" id="rhf:EUB48_12255"/>
<dbReference type="EMBL" id="CP035503">
    <property type="protein sequence ID" value="QDL37962.1"/>
    <property type="molecule type" value="Genomic_DNA"/>
</dbReference>